<dbReference type="InterPro" id="IPR004358">
    <property type="entry name" value="Sig_transdc_His_kin-like_C"/>
</dbReference>
<name>A0A1J5SGU4_9ZZZZ</name>
<keyword evidence="2" id="KW-0812">Transmembrane</keyword>
<evidence type="ECO:0000256" key="2">
    <source>
        <dbReference type="SAM" id="Phobius"/>
    </source>
</evidence>
<dbReference type="InterPro" id="IPR036890">
    <property type="entry name" value="HATPase_C_sf"/>
</dbReference>
<keyword evidence="2" id="KW-1133">Transmembrane helix</keyword>
<dbReference type="InterPro" id="IPR000700">
    <property type="entry name" value="PAS-assoc_C"/>
</dbReference>
<keyword evidence="6" id="KW-0808">Transferase</keyword>
<dbReference type="PANTHER" id="PTHR43065">
    <property type="entry name" value="SENSOR HISTIDINE KINASE"/>
    <property type="match status" value="1"/>
</dbReference>
<dbReference type="InterPro" id="IPR013655">
    <property type="entry name" value="PAS_fold_3"/>
</dbReference>
<dbReference type="PRINTS" id="PR00344">
    <property type="entry name" value="BCTRLSENSOR"/>
</dbReference>
<dbReference type="EMBL" id="MLJW01000090">
    <property type="protein sequence ID" value="OIR00932.1"/>
    <property type="molecule type" value="Genomic_DNA"/>
</dbReference>
<dbReference type="Pfam" id="PF08447">
    <property type="entry name" value="PAS_3"/>
    <property type="match status" value="1"/>
</dbReference>
<accession>A0A1J5SGU4</accession>
<dbReference type="CDD" id="cd16943">
    <property type="entry name" value="HATPase_AtoS-like"/>
    <property type="match status" value="1"/>
</dbReference>
<dbReference type="CDD" id="cd00130">
    <property type="entry name" value="PAS"/>
    <property type="match status" value="1"/>
</dbReference>
<evidence type="ECO:0000313" key="6">
    <source>
        <dbReference type="EMBL" id="OIR00932.1"/>
    </source>
</evidence>
<keyword evidence="1" id="KW-0175">Coiled coil</keyword>
<dbReference type="GO" id="GO:0000155">
    <property type="term" value="F:phosphorelay sensor kinase activity"/>
    <property type="evidence" value="ECO:0007669"/>
    <property type="project" value="InterPro"/>
</dbReference>
<evidence type="ECO:0000256" key="1">
    <source>
        <dbReference type="SAM" id="Coils"/>
    </source>
</evidence>
<dbReference type="InterPro" id="IPR035965">
    <property type="entry name" value="PAS-like_dom_sf"/>
</dbReference>
<evidence type="ECO:0000259" key="5">
    <source>
        <dbReference type="PROSITE" id="PS50113"/>
    </source>
</evidence>
<dbReference type="PANTHER" id="PTHR43065:SF50">
    <property type="entry name" value="HISTIDINE KINASE"/>
    <property type="match status" value="1"/>
</dbReference>
<keyword evidence="6" id="KW-0418">Kinase</keyword>
<organism evidence="6">
    <name type="scientific">mine drainage metagenome</name>
    <dbReference type="NCBI Taxonomy" id="410659"/>
    <lineage>
        <taxon>unclassified sequences</taxon>
        <taxon>metagenomes</taxon>
        <taxon>ecological metagenomes</taxon>
    </lineage>
</organism>
<feature type="domain" description="Histidine kinase" evidence="3">
    <location>
        <begin position="273"/>
        <end position="520"/>
    </location>
</feature>
<dbReference type="SUPFAM" id="SSF55785">
    <property type="entry name" value="PYP-like sensor domain (PAS domain)"/>
    <property type="match status" value="1"/>
</dbReference>
<feature type="transmembrane region" description="Helical" evidence="2">
    <location>
        <begin position="12"/>
        <end position="33"/>
    </location>
</feature>
<feature type="transmembrane region" description="Helical" evidence="2">
    <location>
        <begin position="53"/>
        <end position="74"/>
    </location>
</feature>
<dbReference type="Gene3D" id="3.30.450.20">
    <property type="entry name" value="PAS domain"/>
    <property type="match status" value="1"/>
</dbReference>
<dbReference type="InterPro" id="IPR005467">
    <property type="entry name" value="His_kinase_dom"/>
</dbReference>
<dbReference type="PROSITE" id="PS50109">
    <property type="entry name" value="HIS_KIN"/>
    <property type="match status" value="1"/>
</dbReference>
<dbReference type="Gene3D" id="1.10.287.130">
    <property type="match status" value="1"/>
</dbReference>
<dbReference type="Gene3D" id="3.30.565.10">
    <property type="entry name" value="Histidine kinase-like ATPase, C-terminal domain"/>
    <property type="match status" value="1"/>
</dbReference>
<keyword evidence="2" id="KW-0472">Membrane</keyword>
<dbReference type="InterPro" id="IPR036097">
    <property type="entry name" value="HisK_dim/P_sf"/>
</dbReference>
<dbReference type="InterPro" id="IPR000014">
    <property type="entry name" value="PAS"/>
</dbReference>
<dbReference type="Pfam" id="PF02518">
    <property type="entry name" value="HATPase_c"/>
    <property type="match status" value="1"/>
</dbReference>
<dbReference type="SMART" id="SM00387">
    <property type="entry name" value="HATPase_c"/>
    <property type="match status" value="1"/>
</dbReference>
<dbReference type="SUPFAM" id="SSF47384">
    <property type="entry name" value="Homodimeric domain of signal transducing histidine kinase"/>
    <property type="match status" value="1"/>
</dbReference>
<feature type="coiled-coil region" evidence="1">
    <location>
        <begin position="216"/>
        <end position="264"/>
    </location>
</feature>
<dbReference type="SUPFAM" id="SSF55874">
    <property type="entry name" value="ATPase domain of HSP90 chaperone/DNA topoisomerase II/histidine kinase"/>
    <property type="match status" value="1"/>
</dbReference>
<proteinExistence type="predicted"/>
<evidence type="ECO:0000259" key="3">
    <source>
        <dbReference type="PROSITE" id="PS50109"/>
    </source>
</evidence>
<dbReference type="SMART" id="SM00091">
    <property type="entry name" value="PAS"/>
    <property type="match status" value="1"/>
</dbReference>
<dbReference type="PROSITE" id="PS50113">
    <property type="entry name" value="PAC"/>
    <property type="match status" value="1"/>
</dbReference>
<dbReference type="NCBIfam" id="TIGR00229">
    <property type="entry name" value="sensory_box"/>
    <property type="match status" value="1"/>
</dbReference>
<evidence type="ECO:0000259" key="4">
    <source>
        <dbReference type="PROSITE" id="PS50112"/>
    </source>
</evidence>
<dbReference type="InterPro" id="IPR003594">
    <property type="entry name" value="HATPase_dom"/>
</dbReference>
<reference evidence="6" key="1">
    <citation type="submission" date="2016-10" db="EMBL/GenBank/DDBJ databases">
        <title>Sequence of Gallionella enrichment culture.</title>
        <authorList>
            <person name="Poehlein A."/>
            <person name="Muehling M."/>
            <person name="Daniel R."/>
        </authorList>
    </citation>
    <scope>NUCLEOTIDE SEQUENCE</scope>
</reference>
<sequence length="530" mass="59658">MKRLPLLLKTPARMAIAVGLFILVGEFLIMLLIDGVFNTLFRGKVSNIFWEFIDPLLLTALVSPAIYLLVFRPIRAQQDLFRRIFETINVGIVLTRGGKLLYANPECERLTGFTRAKLQDMDYWELVHPDMRATMRERVVARQRGDVLTDRYEYRLNTRRGTEIWTETSAAMIDYQGKKTVFASFIDITERKLAEEGLRHTQSDLERLVQRRTAALEQANLQLAQDVRSREDAEAALLRRNAELSELNARLNEAQEQLLQAEKMASIGQLAAGVAHEINNPIGYVQSNIGSLEGYLADLFRILDAYAGAEAALPVEAPACAELRRIKAELDLAFLRQDIPQLMDESKEGISRVRKIVQDLKDFSHVDSSQEWKWADLHKGLDSTLNVVNNEIKYKADVVKEYGELPQVECLPSELNQVFLNLLVNAAHAIPEGERGKISLKSGCDGERVWVEVADTGSGIAPENLKRIFDPFFTTKPVGRGTGLGLSLSYGIVNKHGGRIEVMSELGRGTTFRVILPLRQSHEDSREADQ</sequence>
<protein>
    <submittedName>
        <fullName evidence="6">Sporulation kinase E</fullName>
        <ecNumber evidence="6">2.7.13.3</ecNumber>
    </submittedName>
</protein>
<dbReference type="AlphaFoldDB" id="A0A1J5SGU4"/>
<feature type="domain" description="PAS" evidence="4">
    <location>
        <begin position="77"/>
        <end position="139"/>
    </location>
</feature>
<comment type="caution">
    <text evidence="6">The sequence shown here is derived from an EMBL/GenBank/DDBJ whole genome shotgun (WGS) entry which is preliminary data.</text>
</comment>
<gene>
    <name evidence="6" type="primary">kinE_3</name>
    <name evidence="6" type="ORF">GALL_170730</name>
</gene>
<feature type="domain" description="PAC" evidence="5">
    <location>
        <begin position="150"/>
        <end position="200"/>
    </location>
</feature>
<dbReference type="EC" id="2.7.13.3" evidence="6"/>
<dbReference type="PROSITE" id="PS50112">
    <property type="entry name" value="PAS"/>
    <property type="match status" value="1"/>
</dbReference>